<evidence type="ECO:0000256" key="4">
    <source>
        <dbReference type="SAM" id="SignalP"/>
    </source>
</evidence>
<protein>
    <recommendedName>
        <fullName evidence="5">Ig-like domain-containing protein</fullName>
    </recommendedName>
</protein>
<name>A0A8C5RHV2_LATLA</name>
<proteinExistence type="predicted"/>
<dbReference type="PANTHER" id="PTHR23266">
    <property type="entry name" value="IMMUNOGLOBULIN HEAVY CHAIN"/>
    <property type="match status" value="1"/>
</dbReference>
<feature type="signal peptide" evidence="4">
    <location>
        <begin position="1"/>
        <end position="15"/>
    </location>
</feature>
<reference evidence="6" key="1">
    <citation type="submission" date="2025-08" db="UniProtKB">
        <authorList>
            <consortium name="Ensembl"/>
        </authorList>
    </citation>
    <scope>IDENTIFICATION</scope>
</reference>
<dbReference type="InterPro" id="IPR003599">
    <property type="entry name" value="Ig_sub"/>
</dbReference>
<dbReference type="InterPro" id="IPR007110">
    <property type="entry name" value="Ig-like_dom"/>
</dbReference>
<evidence type="ECO:0000313" key="6">
    <source>
        <dbReference type="Ensembl" id="ENSLLTP00000002967.1"/>
    </source>
</evidence>
<dbReference type="SMART" id="SM00408">
    <property type="entry name" value="IGc2"/>
    <property type="match status" value="2"/>
</dbReference>
<dbReference type="SMART" id="SM00409">
    <property type="entry name" value="IG"/>
    <property type="match status" value="2"/>
</dbReference>
<evidence type="ECO:0000256" key="3">
    <source>
        <dbReference type="ARBA" id="ARBA00043265"/>
    </source>
</evidence>
<sequence>MDLTWFLMIATAVPGTSVTLECLASGYDINRHHIHWITQPTETGLVYIGGFRPRDPVIVVSKFKGRMAFSNSGSTNKLRIDGLMAQDTAIYYCHTIDYKLKVNCTKLDCRKSDFSNRVVNIWNTLPDSVVSSPNPQNFNLRLSTIDLTPFLRGRSITLTCIVSGYDINNHHLSWIRQSNGKKFVFITSFRTGYTTYTANEFKGRVTPSTHGSTAQLRIDALKVEDTATYYCARNTMTEFGSVPVQYLVGVVECTVPSSIVSLGSHFF</sequence>
<evidence type="ECO:0000256" key="1">
    <source>
        <dbReference type="ARBA" id="ARBA00022859"/>
    </source>
</evidence>
<dbReference type="Pfam" id="PF07686">
    <property type="entry name" value="V-set"/>
    <property type="match status" value="2"/>
</dbReference>
<organism evidence="6 7">
    <name type="scientific">Laticauda laticaudata</name>
    <name type="common">Blue-ringed sea krait</name>
    <name type="synonym">Blue-lipped sea krait</name>
    <dbReference type="NCBI Taxonomy" id="8630"/>
    <lineage>
        <taxon>Eukaryota</taxon>
        <taxon>Metazoa</taxon>
        <taxon>Chordata</taxon>
        <taxon>Craniata</taxon>
        <taxon>Vertebrata</taxon>
        <taxon>Euteleostomi</taxon>
        <taxon>Lepidosauria</taxon>
        <taxon>Squamata</taxon>
        <taxon>Bifurcata</taxon>
        <taxon>Unidentata</taxon>
        <taxon>Episquamata</taxon>
        <taxon>Toxicofera</taxon>
        <taxon>Serpentes</taxon>
        <taxon>Colubroidea</taxon>
        <taxon>Elapidae</taxon>
        <taxon>Laticaudinae</taxon>
        <taxon>Laticauda</taxon>
    </lineage>
</organism>
<dbReference type="SMART" id="SM00406">
    <property type="entry name" value="IGv"/>
    <property type="match status" value="2"/>
</dbReference>
<dbReference type="Gene3D" id="2.60.40.10">
    <property type="entry name" value="Immunoglobulins"/>
    <property type="match status" value="2"/>
</dbReference>
<dbReference type="InterPro" id="IPR050199">
    <property type="entry name" value="IgHV"/>
</dbReference>
<evidence type="ECO:0000313" key="7">
    <source>
        <dbReference type="Proteomes" id="UP000694406"/>
    </source>
</evidence>
<dbReference type="SUPFAM" id="SSF48726">
    <property type="entry name" value="Immunoglobulin"/>
    <property type="match status" value="2"/>
</dbReference>
<feature type="chain" id="PRO_5034941640" description="Ig-like domain-containing protein" evidence="4">
    <location>
        <begin position="16"/>
        <end position="267"/>
    </location>
</feature>
<dbReference type="InterPro" id="IPR013106">
    <property type="entry name" value="Ig_V-set"/>
</dbReference>
<keyword evidence="2" id="KW-1064">Adaptive immunity</keyword>
<feature type="domain" description="Ig-like" evidence="5">
    <location>
        <begin position="15"/>
        <end position="93"/>
    </location>
</feature>
<dbReference type="InterPro" id="IPR013783">
    <property type="entry name" value="Ig-like_fold"/>
</dbReference>
<dbReference type="GO" id="GO:0019814">
    <property type="term" value="C:immunoglobulin complex"/>
    <property type="evidence" value="ECO:0007669"/>
    <property type="project" value="UniProtKB-KW"/>
</dbReference>
<reference evidence="6" key="2">
    <citation type="submission" date="2025-09" db="UniProtKB">
        <authorList>
            <consortium name="Ensembl"/>
        </authorList>
    </citation>
    <scope>IDENTIFICATION</scope>
</reference>
<dbReference type="InterPro" id="IPR003598">
    <property type="entry name" value="Ig_sub2"/>
</dbReference>
<dbReference type="GO" id="GO:0002250">
    <property type="term" value="P:adaptive immune response"/>
    <property type="evidence" value="ECO:0007669"/>
    <property type="project" value="UniProtKB-KW"/>
</dbReference>
<keyword evidence="7" id="KW-1185">Reference proteome</keyword>
<dbReference type="AlphaFoldDB" id="A0A8C5RHV2"/>
<keyword evidence="1" id="KW-0391">Immunity</keyword>
<keyword evidence="3" id="KW-1280">Immunoglobulin</keyword>
<feature type="domain" description="Ig-like" evidence="5">
    <location>
        <begin position="135"/>
        <end position="231"/>
    </location>
</feature>
<keyword evidence="4" id="KW-0732">Signal</keyword>
<evidence type="ECO:0000256" key="2">
    <source>
        <dbReference type="ARBA" id="ARBA00023130"/>
    </source>
</evidence>
<dbReference type="InterPro" id="IPR036179">
    <property type="entry name" value="Ig-like_dom_sf"/>
</dbReference>
<accession>A0A8C5RHV2</accession>
<evidence type="ECO:0000259" key="5">
    <source>
        <dbReference type="PROSITE" id="PS50835"/>
    </source>
</evidence>
<dbReference type="Proteomes" id="UP000694406">
    <property type="component" value="Unplaced"/>
</dbReference>
<dbReference type="PROSITE" id="PS50835">
    <property type="entry name" value="IG_LIKE"/>
    <property type="match status" value="2"/>
</dbReference>
<dbReference type="GO" id="GO:0005576">
    <property type="term" value="C:extracellular region"/>
    <property type="evidence" value="ECO:0007669"/>
    <property type="project" value="UniProtKB-ARBA"/>
</dbReference>
<dbReference type="Ensembl" id="ENSLLTT00000003089.1">
    <property type="protein sequence ID" value="ENSLLTP00000002967.1"/>
    <property type="gene ID" value="ENSLLTG00000002267.1"/>
</dbReference>
<dbReference type="GeneTree" id="ENSGT00960000190006"/>